<evidence type="ECO:0000259" key="1">
    <source>
        <dbReference type="Pfam" id="PF00391"/>
    </source>
</evidence>
<evidence type="ECO:0000313" key="3">
    <source>
        <dbReference type="EMBL" id="GAA1683875.1"/>
    </source>
</evidence>
<evidence type="ECO:0000313" key="4">
    <source>
        <dbReference type="Proteomes" id="UP001500280"/>
    </source>
</evidence>
<dbReference type="InterPro" id="IPR036637">
    <property type="entry name" value="Phosphohistidine_dom_sf"/>
</dbReference>
<dbReference type="PANTHER" id="PTHR43615">
    <property type="entry name" value="PHOSPHOENOLPYRUVATE SYNTHASE-RELATED"/>
    <property type="match status" value="1"/>
</dbReference>
<feature type="domain" description="PEP-utilising enzyme mobile" evidence="1">
    <location>
        <begin position="261"/>
        <end position="330"/>
    </location>
</feature>
<dbReference type="Gene3D" id="3.50.30.10">
    <property type="entry name" value="Phosphohistidine domain"/>
    <property type="match status" value="1"/>
</dbReference>
<dbReference type="PANTHER" id="PTHR43615:SF1">
    <property type="entry name" value="PPDK_N DOMAIN-CONTAINING PROTEIN"/>
    <property type="match status" value="1"/>
</dbReference>
<dbReference type="InterPro" id="IPR008279">
    <property type="entry name" value="PEP-util_enz_mobile_dom"/>
</dbReference>
<keyword evidence="4" id="KW-1185">Reference proteome</keyword>
<dbReference type="Pfam" id="PF01326">
    <property type="entry name" value="PPDK_N"/>
    <property type="match status" value="1"/>
</dbReference>
<dbReference type="RefSeq" id="WP_344151044.1">
    <property type="nucleotide sequence ID" value="NZ_BAAANF010000009.1"/>
</dbReference>
<evidence type="ECO:0008006" key="5">
    <source>
        <dbReference type="Google" id="ProtNLM"/>
    </source>
</evidence>
<proteinExistence type="predicted"/>
<organism evidence="3 4">
    <name type="scientific">Kribbella yunnanensis</name>
    <dbReference type="NCBI Taxonomy" id="190194"/>
    <lineage>
        <taxon>Bacteria</taxon>
        <taxon>Bacillati</taxon>
        <taxon>Actinomycetota</taxon>
        <taxon>Actinomycetes</taxon>
        <taxon>Propionibacteriales</taxon>
        <taxon>Kribbellaceae</taxon>
        <taxon>Kribbella</taxon>
    </lineage>
</organism>
<comment type="caution">
    <text evidence="3">The sequence shown here is derived from an EMBL/GenBank/DDBJ whole genome shotgun (WGS) entry which is preliminary data.</text>
</comment>
<gene>
    <name evidence="3" type="ORF">GCM10009745_30360</name>
</gene>
<dbReference type="Gene3D" id="3.30.470.20">
    <property type="entry name" value="ATP-grasp fold, B domain"/>
    <property type="match status" value="1"/>
</dbReference>
<name>A0ABP4T9I0_9ACTN</name>
<dbReference type="Proteomes" id="UP001500280">
    <property type="component" value="Unassembled WGS sequence"/>
</dbReference>
<dbReference type="EMBL" id="BAAANF010000009">
    <property type="protein sequence ID" value="GAA1683875.1"/>
    <property type="molecule type" value="Genomic_DNA"/>
</dbReference>
<dbReference type="InterPro" id="IPR051549">
    <property type="entry name" value="PEP_Utilizing_Enz"/>
</dbReference>
<dbReference type="Pfam" id="PF00391">
    <property type="entry name" value="PEP-utilizers"/>
    <property type="match status" value="1"/>
</dbReference>
<reference evidence="4" key="1">
    <citation type="journal article" date="2019" name="Int. J. Syst. Evol. Microbiol.">
        <title>The Global Catalogue of Microorganisms (GCM) 10K type strain sequencing project: providing services to taxonomists for standard genome sequencing and annotation.</title>
        <authorList>
            <consortium name="The Broad Institute Genomics Platform"/>
            <consortium name="The Broad Institute Genome Sequencing Center for Infectious Disease"/>
            <person name="Wu L."/>
            <person name="Ma J."/>
        </authorList>
    </citation>
    <scope>NUCLEOTIDE SEQUENCE [LARGE SCALE GENOMIC DNA]</scope>
    <source>
        <strain evidence="4">JCM 14307</strain>
    </source>
</reference>
<dbReference type="SUPFAM" id="SSF56059">
    <property type="entry name" value="Glutathione synthetase ATP-binding domain-like"/>
    <property type="match status" value="1"/>
</dbReference>
<dbReference type="SUPFAM" id="SSF52009">
    <property type="entry name" value="Phosphohistidine domain"/>
    <property type="match status" value="1"/>
</dbReference>
<sequence>MISLAEAGPDAGPKAATLGRLLRAGFPVPPGFVVLPGDSPDLTALSDRLYAVRSSASTEDTTARSAAGVYDSFLGVDRAALADRIAATRASLWSPRAADYRRTDAQMTVIVQQHVEADVSGVLFTGSPAQVEASWGLGESVVGGRVTPDAFTLVNGEPTVRRLGDKTTRVDRTTTTPVSLTDRTRYSLTDTQLRDLWHLGQAVEHHLGAPQDLEFAFERNHLWLLQARPITIPLQGTSGSPGTATGPARPVHTPADFPRVHPGDILICRYTDPAWTPLFRVIAGIITETGGRLSHAAIVAREHRIPAILGVPHALTIPENTPVTLNTTTGTITY</sequence>
<dbReference type="Gene3D" id="3.30.1490.20">
    <property type="entry name" value="ATP-grasp fold, A domain"/>
    <property type="match status" value="1"/>
</dbReference>
<dbReference type="InterPro" id="IPR002192">
    <property type="entry name" value="PPDK_AMP/ATP-bd"/>
</dbReference>
<accession>A0ABP4T9I0</accession>
<evidence type="ECO:0000259" key="2">
    <source>
        <dbReference type="Pfam" id="PF01326"/>
    </source>
</evidence>
<dbReference type="InterPro" id="IPR013815">
    <property type="entry name" value="ATP_grasp_subdomain_1"/>
</dbReference>
<protein>
    <recommendedName>
        <fullName evidence="5">Pyruvate, phosphate dikinase</fullName>
    </recommendedName>
</protein>
<feature type="domain" description="Pyruvate phosphate dikinase AMP/ATP-binding" evidence="2">
    <location>
        <begin position="48"/>
        <end position="232"/>
    </location>
</feature>